<reference evidence="2" key="1">
    <citation type="journal article" date="2020" name="Plant Biotechnol. J.">
        <title>The pomegranate (Punica granatum L.) draft genome dissects genetic divergence between soft- and hard-seeded cultivars.</title>
        <authorList>
            <person name="Luo X."/>
            <person name="Li H."/>
            <person name="Wu Z."/>
            <person name="Yao W."/>
            <person name="Zhao P."/>
            <person name="Cao D."/>
            <person name="Yu H."/>
            <person name="Li K."/>
            <person name="Poudel K."/>
            <person name="Zhao D."/>
            <person name="Zhang F."/>
            <person name="Xia X."/>
            <person name="Chen L."/>
            <person name="Wang Q."/>
            <person name="Jing D."/>
            <person name="Cao S."/>
        </authorList>
    </citation>
    <scope>NUCLEOTIDE SEQUENCE [LARGE SCALE GENOMIC DNA]</scope>
    <source>
        <strain evidence="2">cv. Tunisia</strain>
    </source>
</reference>
<reference evidence="3" key="2">
    <citation type="submission" date="2025-08" db="UniProtKB">
        <authorList>
            <consortium name="RefSeq"/>
        </authorList>
    </citation>
    <scope>IDENTIFICATION</scope>
    <source>
        <tissue evidence="3">Leaf</tissue>
    </source>
</reference>
<sequence length="201" mass="23350">MGDSSRKIDMGKLVTYSDDLARVLRDKKDSNNLAHCHQHLQALRSSCDADSSELQSLLRDYQRKIDECKEKTEAAKSEVVSDAELDRLQKELEDELEKERLLMENLRAVTDEIDDLDCQRASIEDKKHILKKLEQYDLRQQMTLSMYASVTNIIPNLDDDSKIGGYIVDREKKVVDKFEFNSMEMPAYDARSKIWKMIDIL</sequence>
<gene>
    <name evidence="3" type="primary">LOC116209506</name>
</gene>
<evidence type="ECO:0000256" key="1">
    <source>
        <dbReference type="SAM" id="Coils"/>
    </source>
</evidence>
<dbReference type="AlphaFoldDB" id="A0A6P8DSZ4"/>
<name>A0A6P8DSZ4_PUNGR</name>
<dbReference type="PANTHER" id="PTHR35730">
    <property type="entry name" value="KINETOCHORE PROTEIN SPC24 HOMOLOG-RELATED"/>
    <property type="match status" value="1"/>
</dbReference>
<proteinExistence type="predicted"/>
<dbReference type="OrthoDB" id="1906227at2759"/>
<organism evidence="2 3">
    <name type="scientific">Punica granatum</name>
    <name type="common">Pomegranate</name>
    <dbReference type="NCBI Taxonomy" id="22663"/>
    <lineage>
        <taxon>Eukaryota</taxon>
        <taxon>Viridiplantae</taxon>
        <taxon>Streptophyta</taxon>
        <taxon>Embryophyta</taxon>
        <taxon>Tracheophyta</taxon>
        <taxon>Spermatophyta</taxon>
        <taxon>Magnoliopsida</taxon>
        <taxon>eudicotyledons</taxon>
        <taxon>Gunneridae</taxon>
        <taxon>Pentapetalae</taxon>
        <taxon>rosids</taxon>
        <taxon>malvids</taxon>
        <taxon>Myrtales</taxon>
        <taxon>Lythraceae</taxon>
        <taxon>Punica</taxon>
    </lineage>
</organism>
<dbReference type="InterPro" id="IPR044951">
    <property type="entry name" value="SPC24-like"/>
</dbReference>
<dbReference type="GeneID" id="116209506"/>
<keyword evidence="2" id="KW-1185">Reference proteome</keyword>
<feature type="coiled-coil region" evidence="1">
    <location>
        <begin position="51"/>
        <end position="126"/>
    </location>
</feature>
<dbReference type="GO" id="GO:0051983">
    <property type="term" value="P:regulation of chromosome segregation"/>
    <property type="evidence" value="ECO:0007669"/>
    <property type="project" value="InterPro"/>
</dbReference>
<accession>A0A6P8DSZ4</accession>
<evidence type="ECO:0000313" key="3">
    <source>
        <dbReference type="RefSeq" id="XP_031399020.1"/>
    </source>
</evidence>
<evidence type="ECO:0000313" key="2">
    <source>
        <dbReference type="Proteomes" id="UP000515151"/>
    </source>
</evidence>
<keyword evidence="1" id="KW-0175">Coiled coil</keyword>
<dbReference type="RefSeq" id="XP_031399020.1">
    <property type="nucleotide sequence ID" value="XM_031543160.1"/>
</dbReference>
<dbReference type="Gene3D" id="3.30.160.570">
    <property type="entry name" value="Ncd80 complex, Spc24 subunit"/>
    <property type="match status" value="1"/>
</dbReference>
<dbReference type="PANTHER" id="PTHR35730:SF2">
    <property type="entry name" value="KINETOCHORE PROTEIN SPC24 HOMOLOG-RELATED"/>
    <property type="match status" value="1"/>
</dbReference>
<dbReference type="Proteomes" id="UP000515151">
    <property type="component" value="Chromosome 5"/>
</dbReference>
<protein>
    <submittedName>
        <fullName evidence="3">Kinetochore protein SPC24 homolog</fullName>
    </submittedName>
</protein>